<feature type="transmembrane region" description="Helical" evidence="2">
    <location>
        <begin position="97"/>
        <end position="115"/>
    </location>
</feature>
<evidence type="ECO:0000313" key="4">
    <source>
        <dbReference type="Proteomes" id="UP000603453"/>
    </source>
</evidence>
<keyword evidence="4" id="KW-1185">Reference proteome</keyword>
<dbReference type="AlphaFoldDB" id="A0A8H7QID7"/>
<evidence type="ECO:0000313" key="3">
    <source>
        <dbReference type="EMBL" id="KAG2193232.1"/>
    </source>
</evidence>
<dbReference type="EMBL" id="JAEPRD010000243">
    <property type="protein sequence ID" value="KAG2193232.1"/>
    <property type="molecule type" value="Genomic_DNA"/>
</dbReference>
<evidence type="ECO:0000256" key="1">
    <source>
        <dbReference type="SAM" id="MobiDB-lite"/>
    </source>
</evidence>
<reference evidence="3" key="1">
    <citation type="submission" date="2020-12" db="EMBL/GenBank/DDBJ databases">
        <title>Metabolic potential, ecology and presence of endohyphal bacteria is reflected in genomic diversity of Mucoromycotina.</title>
        <authorList>
            <person name="Muszewska A."/>
            <person name="Okrasinska A."/>
            <person name="Steczkiewicz K."/>
            <person name="Drgas O."/>
            <person name="Orlowska M."/>
            <person name="Perlinska-Lenart U."/>
            <person name="Aleksandrzak-Piekarczyk T."/>
            <person name="Szatraj K."/>
            <person name="Zielenkiewicz U."/>
            <person name="Pilsyk S."/>
            <person name="Malc E."/>
            <person name="Mieczkowski P."/>
            <person name="Kruszewska J.S."/>
            <person name="Biernat P."/>
            <person name="Pawlowska J."/>
        </authorList>
    </citation>
    <scope>NUCLEOTIDE SEQUENCE</scope>
    <source>
        <strain evidence="3">WA0000017839</strain>
    </source>
</reference>
<accession>A0A8H7QID7</accession>
<protein>
    <submittedName>
        <fullName evidence="3">Uncharacterized protein</fullName>
    </submittedName>
</protein>
<gene>
    <name evidence="3" type="ORF">INT47_010707</name>
</gene>
<feature type="transmembrane region" description="Helical" evidence="2">
    <location>
        <begin position="197"/>
        <end position="217"/>
    </location>
</feature>
<keyword evidence="2" id="KW-0812">Transmembrane</keyword>
<sequence>MSHDNYELPSIYTRKPDNTTHYDSEDEEEEINIGGNHVMSSTSVLPARRNAFRDIHVEDNRLAWLLLGTALSILIMTVVPVLSDIPNITPWFPGDSLFRFFDPIITLPLNLFIITRADVMTSGRSNYWGSLSEASVVWLLWSFGAALYVQFHGVHTASAMFKHPIQDFNLAHPDLVAQYPVLYEMYSNMRDLWEHYIAHYLYAGGAMMMSWVQLFAFRNQVHGPLSTMTKVIWCIGSILYGILLAGVAIEFPQGLIVGLVYTIVLGTVCCCMVLFNPVSLPRGGLFTMGRRMVIQFYLGACVLGLLIIVIWIGKFGLLNRKAAGI</sequence>
<feature type="transmembrane region" description="Helical" evidence="2">
    <location>
        <begin position="255"/>
        <end position="275"/>
    </location>
</feature>
<feature type="transmembrane region" description="Helical" evidence="2">
    <location>
        <begin position="127"/>
        <end position="151"/>
    </location>
</feature>
<evidence type="ECO:0000256" key="2">
    <source>
        <dbReference type="SAM" id="Phobius"/>
    </source>
</evidence>
<comment type="caution">
    <text evidence="3">The sequence shown here is derived from an EMBL/GenBank/DDBJ whole genome shotgun (WGS) entry which is preliminary data.</text>
</comment>
<keyword evidence="2" id="KW-0472">Membrane</keyword>
<keyword evidence="2" id="KW-1133">Transmembrane helix</keyword>
<name>A0A8H7QID7_9FUNG</name>
<feature type="transmembrane region" description="Helical" evidence="2">
    <location>
        <begin position="229"/>
        <end position="249"/>
    </location>
</feature>
<dbReference type="Proteomes" id="UP000603453">
    <property type="component" value="Unassembled WGS sequence"/>
</dbReference>
<feature type="transmembrane region" description="Helical" evidence="2">
    <location>
        <begin position="62"/>
        <end position="82"/>
    </location>
</feature>
<dbReference type="OrthoDB" id="2377933at2759"/>
<feature type="transmembrane region" description="Helical" evidence="2">
    <location>
        <begin position="296"/>
        <end position="313"/>
    </location>
</feature>
<feature type="region of interest" description="Disordered" evidence="1">
    <location>
        <begin position="1"/>
        <end position="22"/>
    </location>
</feature>
<organism evidence="3 4">
    <name type="scientific">Mucor saturninus</name>
    <dbReference type="NCBI Taxonomy" id="64648"/>
    <lineage>
        <taxon>Eukaryota</taxon>
        <taxon>Fungi</taxon>
        <taxon>Fungi incertae sedis</taxon>
        <taxon>Mucoromycota</taxon>
        <taxon>Mucoromycotina</taxon>
        <taxon>Mucoromycetes</taxon>
        <taxon>Mucorales</taxon>
        <taxon>Mucorineae</taxon>
        <taxon>Mucoraceae</taxon>
        <taxon>Mucor</taxon>
    </lineage>
</organism>
<proteinExistence type="predicted"/>